<evidence type="ECO:0000259" key="5">
    <source>
        <dbReference type="SMART" id="SM00483"/>
    </source>
</evidence>
<dbReference type="PANTHER" id="PTHR36928:SF1">
    <property type="entry name" value="PHOSPHATASE YCDX-RELATED"/>
    <property type="match status" value="1"/>
</dbReference>
<evidence type="ECO:0000256" key="1">
    <source>
        <dbReference type="ARBA" id="ARBA00022679"/>
    </source>
</evidence>
<dbReference type="GO" id="GO:0008270">
    <property type="term" value="F:zinc ion binding"/>
    <property type="evidence" value="ECO:0007669"/>
    <property type="project" value="TreeGrafter"/>
</dbReference>
<keyword evidence="6" id="KW-0378">Hydrolase</keyword>
<dbReference type="Proteomes" id="UP000321058">
    <property type="component" value="Unassembled WGS sequence"/>
</dbReference>
<dbReference type="GO" id="GO:0042578">
    <property type="term" value="F:phosphoric ester hydrolase activity"/>
    <property type="evidence" value="ECO:0007669"/>
    <property type="project" value="TreeGrafter"/>
</dbReference>
<evidence type="ECO:0000313" key="6">
    <source>
        <dbReference type="EMBL" id="GEP59888.1"/>
    </source>
</evidence>
<dbReference type="InterPro" id="IPR016195">
    <property type="entry name" value="Pol/histidinol_Pase-like"/>
</dbReference>
<dbReference type="Gene3D" id="1.10.150.20">
    <property type="entry name" value="5' to 3' exonuclease, C-terminal subdomain"/>
    <property type="match status" value="1"/>
</dbReference>
<dbReference type="CDD" id="cd07436">
    <property type="entry name" value="PHP_PolX"/>
    <property type="match status" value="1"/>
</dbReference>
<dbReference type="GO" id="GO:0005829">
    <property type="term" value="C:cytosol"/>
    <property type="evidence" value="ECO:0007669"/>
    <property type="project" value="TreeGrafter"/>
</dbReference>
<dbReference type="FunFam" id="3.20.20.140:FF:000047">
    <property type="entry name" value="PHP domain-containing protein"/>
    <property type="match status" value="1"/>
</dbReference>
<dbReference type="GO" id="GO:0071978">
    <property type="term" value="P:bacterial-type flagellum-dependent swarming motility"/>
    <property type="evidence" value="ECO:0007669"/>
    <property type="project" value="TreeGrafter"/>
</dbReference>
<keyword evidence="7" id="KW-1185">Reference proteome</keyword>
<evidence type="ECO:0000256" key="3">
    <source>
        <dbReference type="SAM" id="MobiDB-lite"/>
    </source>
</evidence>
<protein>
    <submittedName>
        <fullName evidence="6">DNA polymerase/3'-5' exonuclease PolX</fullName>
    </submittedName>
</protein>
<dbReference type="GO" id="GO:0004527">
    <property type="term" value="F:exonuclease activity"/>
    <property type="evidence" value="ECO:0007669"/>
    <property type="project" value="UniProtKB-KW"/>
</dbReference>
<dbReference type="Gene3D" id="3.30.210.10">
    <property type="entry name" value="DNA polymerase, thumb domain"/>
    <property type="match status" value="1"/>
</dbReference>
<dbReference type="EMBL" id="BKAJ01000143">
    <property type="protein sequence ID" value="GEP59888.1"/>
    <property type="molecule type" value="Genomic_DNA"/>
</dbReference>
<dbReference type="InterPro" id="IPR043519">
    <property type="entry name" value="NT_sf"/>
</dbReference>
<dbReference type="Pfam" id="PF14716">
    <property type="entry name" value="HHH_8"/>
    <property type="match status" value="1"/>
</dbReference>
<dbReference type="InterPro" id="IPR002054">
    <property type="entry name" value="DNA-dir_DNA_pol_X"/>
</dbReference>
<evidence type="ECO:0000313" key="7">
    <source>
        <dbReference type="Proteomes" id="UP000321058"/>
    </source>
</evidence>
<organism evidence="6 7">
    <name type="scientific">Reyranella soli</name>
    <dbReference type="NCBI Taxonomy" id="1230389"/>
    <lineage>
        <taxon>Bacteria</taxon>
        <taxon>Pseudomonadati</taxon>
        <taxon>Pseudomonadota</taxon>
        <taxon>Alphaproteobacteria</taxon>
        <taxon>Hyphomicrobiales</taxon>
        <taxon>Reyranellaceae</taxon>
        <taxon>Reyranella</taxon>
    </lineage>
</organism>
<reference evidence="6 7" key="1">
    <citation type="submission" date="2019-07" db="EMBL/GenBank/DDBJ databases">
        <title>Whole genome shotgun sequence of Reyranella soli NBRC 108950.</title>
        <authorList>
            <person name="Hosoyama A."/>
            <person name="Uohara A."/>
            <person name="Ohji S."/>
            <person name="Ichikawa N."/>
        </authorList>
    </citation>
    <scope>NUCLEOTIDE SEQUENCE [LARGE SCALE GENOMIC DNA]</scope>
    <source>
        <strain evidence="6 7">NBRC 108950</strain>
    </source>
</reference>
<dbReference type="InterPro" id="IPR003141">
    <property type="entry name" value="Pol/His_phosphatase_N"/>
</dbReference>
<dbReference type="Gene3D" id="3.20.20.140">
    <property type="entry name" value="Metal-dependent hydrolases"/>
    <property type="match status" value="1"/>
</dbReference>
<dbReference type="InterPro" id="IPR027421">
    <property type="entry name" value="DNA_pol_lamdba_lyase_dom_sf"/>
</dbReference>
<dbReference type="InterPro" id="IPR010996">
    <property type="entry name" value="HHH_MUS81"/>
</dbReference>
<dbReference type="Pfam" id="PF14791">
    <property type="entry name" value="DNA_pol_B_thumb"/>
    <property type="match status" value="1"/>
</dbReference>
<name>A0A512NLQ9_9HYPH</name>
<dbReference type="Gene3D" id="1.10.150.110">
    <property type="entry name" value="DNA polymerase beta, N-terminal domain-like"/>
    <property type="match status" value="1"/>
</dbReference>
<dbReference type="GO" id="GO:0003677">
    <property type="term" value="F:DNA binding"/>
    <property type="evidence" value="ECO:0007669"/>
    <property type="project" value="InterPro"/>
</dbReference>
<keyword evidence="6" id="KW-0540">Nuclease</keyword>
<sequence length="568" mass="62196">MELAGGNPYRARAYGRAAENLALSPLPLHQLVAEGRLTEIPGIGEALAGVITQLHETGEHPRLQAMREEVPAGVLDMLRVPGLRRERVQKLYKELGLKSVADLEDAARSGRLAATKGFGAAFQAKVLQGLAILTGPQGRHLHRAAAALRFAADAIAREHPKWVDITPAGDFRRGCELVGALSLVAADPQLNGDDKTIEHGDELVVHVTTPARFGIALLLATGSDAHVDALRALARRKGLGLDRDGVTRKGRVLAQRTEQEVYAALGLPYIAPELRETGKEVQLALKGKLPELVTQDDLRGVLHAHTTESDGSDSLEDMAEATRKRGYAYLGLTDHSQSAHYAGGLKEEEVAKQQRAVDRLNKRYGSGFHVFKGIESDILGDGSLDYPDAVLASFDLVIASIHSKFRLSRKEQTDRLVKAIENPHTTILGHVTGRQLMRRPGYEVDMERVLRACAEHGVAIEINAHPWRLDMDWRWCERALALGCLFSINPDAHSTEEIDNIQWGVLTARKGAVPKERVLNAQSLSEFREHLQRRKERLRAATSRLSGKSRCGTDPLEGAVSPPARKHA</sequence>
<dbReference type="SUPFAM" id="SSF81301">
    <property type="entry name" value="Nucleotidyltransferase"/>
    <property type="match status" value="1"/>
</dbReference>
<dbReference type="SUPFAM" id="SSF89550">
    <property type="entry name" value="PHP domain-like"/>
    <property type="match status" value="1"/>
</dbReference>
<dbReference type="InterPro" id="IPR050243">
    <property type="entry name" value="PHP_phosphatase"/>
</dbReference>
<accession>A0A512NLQ9</accession>
<feature type="domain" description="DNA-directed DNA polymerase X" evidence="5">
    <location>
        <begin position="1"/>
        <end position="276"/>
    </location>
</feature>
<dbReference type="InterPro" id="IPR022311">
    <property type="entry name" value="PolX-like"/>
</dbReference>
<dbReference type="SUPFAM" id="SSF47802">
    <property type="entry name" value="DNA polymerase beta, N-terminal domain-like"/>
    <property type="match status" value="1"/>
</dbReference>
<keyword evidence="1" id="KW-0808">Transferase</keyword>
<comment type="caution">
    <text evidence="6">The sequence shown here is derived from an EMBL/GenBank/DDBJ whole genome shotgun (WGS) entry which is preliminary data.</text>
</comment>
<keyword evidence="6" id="KW-0269">Exonuclease</keyword>
<evidence type="ECO:0000256" key="2">
    <source>
        <dbReference type="ARBA" id="ARBA00022695"/>
    </source>
</evidence>
<dbReference type="Pfam" id="PF02811">
    <property type="entry name" value="PHP"/>
    <property type="match status" value="1"/>
</dbReference>
<dbReference type="PANTHER" id="PTHR36928">
    <property type="entry name" value="PHOSPHATASE YCDX-RELATED"/>
    <property type="match status" value="1"/>
</dbReference>
<gene>
    <name evidence="6" type="ORF">RSO01_70540</name>
</gene>
<dbReference type="InterPro" id="IPR037160">
    <property type="entry name" value="DNA_Pol_thumb_sf"/>
</dbReference>
<dbReference type="PIRSF" id="PIRSF005047">
    <property type="entry name" value="UCP005047_YshC"/>
    <property type="match status" value="1"/>
</dbReference>
<dbReference type="InterPro" id="IPR047967">
    <property type="entry name" value="PolX_PHP"/>
</dbReference>
<evidence type="ECO:0000259" key="4">
    <source>
        <dbReference type="SMART" id="SM00481"/>
    </source>
</evidence>
<dbReference type="InterPro" id="IPR004013">
    <property type="entry name" value="PHP_dom"/>
</dbReference>
<dbReference type="SMART" id="SM00483">
    <property type="entry name" value="POLXc"/>
    <property type="match status" value="1"/>
</dbReference>
<dbReference type="Pfam" id="PF14520">
    <property type="entry name" value="HHH_5"/>
    <property type="match status" value="1"/>
</dbReference>
<proteinExistence type="predicted"/>
<dbReference type="AlphaFoldDB" id="A0A512NLQ9"/>
<dbReference type="SMART" id="SM00481">
    <property type="entry name" value="POLIIIAc"/>
    <property type="match status" value="1"/>
</dbReference>
<dbReference type="GO" id="GO:0003887">
    <property type="term" value="F:DNA-directed DNA polymerase activity"/>
    <property type="evidence" value="ECO:0007669"/>
    <property type="project" value="InterPro"/>
</dbReference>
<dbReference type="InterPro" id="IPR029398">
    <property type="entry name" value="PolB_thumb"/>
</dbReference>
<feature type="region of interest" description="Disordered" evidence="3">
    <location>
        <begin position="539"/>
        <end position="568"/>
    </location>
</feature>
<keyword evidence="2" id="KW-0548">Nucleotidyltransferase</keyword>
<feature type="domain" description="Polymerase/histidinol phosphatase N-terminal" evidence="4">
    <location>
        <begin position="300"/>
        <end position="380"/>
    </location>
</feature>